<proteinExistence type="inferred from homology"/>
<feature type="domain" description="Cytochrome b561 bacterial/Ni-hydrogenase" evidence="14">
    <location>
        <begin position="6"/>
        <end position="162"/>
    </location>
</feature>
<keyword evidence="9 13" id="KW-1133">Transmembrane helix</keyword>
<feature type="transmembrane region" description="Helical" evidence="13">
    <location>
        <begin position="47"/>
        <end position="69"/>
    </location>
</feature>
<evidence type="ECO:0000256" key="11">
    <source>
        <dbReference type="ARBA" id="ARBA00023136"/>
    </source>
</evidence>
<organism evidence="15 16">
    <name type="scientific">Idiomarina baltica OS145</name>
    <dbReference type="NCBI Taxonomy" id="314276"/>
    <lineage>
        <taxon>Bacteria</taxon>
        <taxon>Pseudomonadati</taxon>
        <taxon>Pseudomonadota</taxon>
        <taxon>Gammaproteobacteria</taxon>
        <taxon>Alteromonadales</taxon>
        <taxon>Idiomarinaceae</taxon>
        <taxon>Idiomarina</taxon>
    </lineage>
</organism>
<dbReference type="InterPro" id="IPR016174">
    <property type="entry name" value="Di-haem_cyt_TM"/>
</dbReference>
<dbReference type="SUPFAM" id="SSF81342">
    <property type="entry name" value="Transmembrane di-heme cytochromes"/>
    <property type="match status" value="1"/>
</dbReference>
<evidence type="ECO:0000256" key="6">
    <source>
        <dbReference type="ARBA" id="ARBA00022692"/>
    </source>
</evidence>
<keyword evidence="6 13" id="KW-0812">Transmembrane</keyword>
<dbReference type="InterPro" id="IPR011577">
    <property type="entry name" value="Cyt_b561_bac/Ni-Hgenase"/>
</dbReference>
<comment type="cofactor">
    <cofactor evidence="1">
        <name>heme b</name>
        <dbReference type="ChEBI" id="CHEBI:60344"/>
    </cofactor>
</comment>
<evidence type="ECO:0000256" key="3">
    <source>
        <dbReference type="ARBA" id="ARBA00022448"/>
    </source>
</evidence>
<sequence length="170" mass="19192">MNTSTHYSALAQFMHWLTVIALSIMLTLGFMMVFADERTFKHAVEGIHVTTGFYLGLFLLVRIGFRAFAGFRAPEPDEQTTFKLAKGLQSLMLLTLLVVLITGPLYLFTEGEGIALSSQTTWLIDLSGWSWLHEPAEEIHKILATYVLPGLIALHMLAAIKQFHREVNRR</sequence>
<dbReference type="RefSeq" id="WP_006956963.1">
    <property type="nucleotide sequence ID" value="NZ_CH672410.1"/>
</dbReference>
<feature type="transmembrane region" description="Helical" evidence="13">
    <location>
        <begin position="139"/>
        <end position="160"/>
    </location>
</feature>
<keyword evidence="8" id="KW-0249">Electron transport</keyword>
<dbReference type="EMBL" id="AAMX01000044">
    <property type="protein sequence ID" value="EAQ30826.1"/>
    <property type="molecule type" value="Genomic_DNA"/>
</dbReference>
<feature type="transmembrane region" description="Helical" evidence="13">
    <location>
        <begin position="12"/>
        <end position="35"/>
    </location>
</feature>
<comment type="caution">
    <text evidence="15">The sequence shown here is derived from an EMBL/GenBank/DDBJ whole genome shotgun (WGS) entry which is preliminary data.</text>
</comment>
<evidence type="ECO:0000256" key="7">
    <source>
        <dbReference type="ARBA" id="ARBA00022723"/>
    </source>
</evidence>
<evidence type="ECO:0000256" key="13">
    <source>
        <dbReference type="SAM" id="Phobius"/>
    </source>
</evidence>
<dbReference type="PANTHER" id="PTHR30529">
    <property type="entry name" value="CYTOCHROME B561"/>
    <property type="match status" value="1"/>
</dbReference>
<keyword evidence="11 13" id="KW-0472">Membrane</keyword>
<evidence type="ECO:0000313" key="16">
    <source>
        <dbReference type="Proteomes" id="UP000016543"/>
    </source>
</evidence>
<keyword evidence="16" id="KW-1185">Reference proteome</keyword>
<gene>
    <name evidence="15" type="ORF">OS145_04910</name>
</gene>
<evidence type="ECO:0000256" key="12">
    <source>
        <dbReference type="ARBA" id="ARBA00037975"/>
    </source>
</evidence>
<dbReference type="Pfam" id="PF01292">
    <property type="entry name" value="Ni_hydr_CYTB"/>
    <property type="match status" value="1"/>
</dbReference>
<dbReference type="InterPro" id="IPR052168">
    <property type="entry name" value="Cytochrome_b561_oxidase"/>
</dbReference>
<accession>A0ABP2CMJ3</accession>
<evidence type="ECO:0000256" key="1">
    <source>
        <dbReference type="ARBA" id="ARBA00001970"/>
    </source>
</evidence>
<comment type="subcellular location">
    <subcellularLocation>
        <location evidence="2">Cell membrane</location>
        <topology evidence="2">Multi-pass membrane protein</topology>
    </subcellularLocation>
</comment>
<reference evidence="15 16" key="1">
    <citation type="submission" date="2006-01" db="EMBL/GenBank/DDBJ databases">
        <authorList>
            <person name="Brettar I."/>
            <person name="Hofle M."/>
            <person name="Ferriera S."/>
            <person name="Johnson J."/>
            <person name="Kravitz S."/>
            <person name="Halpern A."/>
            <person name="Remington K."/>
            <person name="Beeson K."/>
            <person name="Tran B."/>
            <person name="Rogers Y.-H."/>
            <person name="Friedman R."/>
            <person name="Venter J.C."/>
        </authorList>
    </citation>
    <scope>NUCLEOTIDE SEQUENCE [LARGE SCALE GENOMIC DNA]</scope>
    <source>
        <strain evidence="15 16">OS145</strain>
    </source>
</reference>
<keyword evidence="4" id="KW-1003">Cell membrane</keyword>
<evidence type="ECO:0000256" key="9">
    <source>
        <dbReference type="ARBA" id="ARBA00022989"/>
    </source>
</evidence>
<protein>
    <submittedName>
        <fullName evidence="15">Cytochrome B561</fullName>
    </submittedName>
</protein>
<keyword evidence="3" id="KW-0813">Transport</keyword>
<dbReference type="PANTHER" id="PTHR30529:SF1">
    <property type="entry name" value="CYTOCHROME B561 HOMOLOG 2"/>
    <property type="match status" value="1"/>
</dbReference>
<feature type="transmembrane region" description="Helical" evidence="13">
    <location>
        <begin position="90"/>
        <end position="108"/>
    </location>
</feature>
<comment type="similarity">
    <text evidence="12">Belongs to the cytochrome b561 family.</text>
</comment>
<evidence type="ECO:0000256" key="10">
    <source>
        <dbReference type="ARBA" id="ARBA00023004"/>
    </source>
</evidence>
<evidence type="ECO:0000256" key="4">
    <source>
        <dbReference type="ARBA" id="ARBA00022475"/>
    </source>
</evidence>
<dbReference type="Proteomes" id="UP000016543">
    <property type="component" value="Unassembled WGS sequence"/>
</dbReference>
<name>A0ABP2CMJ3_9GAMM</name>
<keyword evidence="5" id="KW-0349">Heme</keyword>
<evidence type="ECO:0000256" key="8">
    <source>
        <dbReference type="ARBA" id="ARBA00022982"/>
    </source>
</evidence>
<keyword evidence="7" id="KW-0479">Metal-binding</keyword>
<keyword evidence="10" id="KW-0408">Iron</keyword>
<evidence type="ECO:0000259" key="14">
    <source>
        <dbReference type="Pfam" id="PF01292"/>
    </source>
</evidence>
<evidence type="ECO:0000313" key="15">
    <source>
        <dbReference type="EMBL" id="EAQ30826.1"/>
    </source>
</evidence>
<evidence type="ECO:0000256" key="2">
    <source>
        <dbReference type="ARBA" id="ARBA00004651"/>
    </source>
</evidence>
<evidence type="ECO:0000256" key="5">
    <source>
        <dbReference type="ARBA" id="ARBA00022617"/>
    </source>
</evidence>